<evidence type="ECO:0000259" key="10">
    <source>
        <dbReference type="PROSITE" id="PS50001"/>
    </source>
</evidence>
<evidence type="ECO:0000256" key="6">
    <source>
        <dbReference type="ARBA" id="ARBA00023136"/>
    </source>
</evidence>
<dbReference type="GO" id="GO:0005524">
    <property type="term" value="F:ATP binding"/>
    <property type="evidence" value="ECO:0007669"/>
    <property type="project" value="UniProtKB-UniRule"/>
</dbReference>
<dbReference type="PRINTS" id="PR00109">
    <property type="entry name" value="TYRKINASE"/>
</dbReference>
<evidence type="ECO:0000313" key="13">
    <source>
        <dbReference type="Proteomes" id="UP001174909"/>
    </source>
</evidence>
<dbReference type="Pfam" id="PF00017">
    <property type="entry name" value="SH2"/>
    <property type="match status" value="1"/>
</dbReference>
<accession>A0AA35XL52</accession>
<dbReference type="InterPro" id="IPR036860">
    <property type="entry name" value="SH2_dom_sf"/>
</dbReference>
<keyword evidence="5 9" id="KW-0067">ATP-binding</keyword>
<dbReference type="InterPro" id="IPR011009">
    <property type="entry name" value="Kinase-like_dom_sf"/>
</dbReference>
<proteinExistence type="predicted"/>
<dbReference type="PROSITE" id="PS50011">
    <property type="entry name" value="PROTEIN_KINASE_DOM"/>
    <property type="match status" value="1"/>
</dbReference>
<evidence type="ECO:0000256" key="8">
    <source>
        <dbReference type="PROSITE-ProRule" id="PRU00191"/>
    </source>
</evidence>
<feature type="non-terminal residue" evidence="12">
    <location>
        <position position="1"/>
    </location>
</feature>
<evidence type="ECO:0000256" key="5">
    <source>
        <dbReference type="ARBA" id="ARBA00022840"/>
    </source>
</evidence>
<dbReference type="InterPro" id="IPR000980">
    <property type="entry name" value="SH2"/>
</dbReference>
<dbReference type="AlphaFoldDB" id="A0AA35XL52"/>
<organism evidence="12 13">
    <name type="scientific">Geodia barretti</name>
    <name type="common">Barrett's horny sponge</name>
    <dbReference type="NCBI Taxonomy" id="519541"/>
    <lineage>
        <taxon>Eukaryota</taxon>
        <taxon>Metazoa</taxon>
        <taxon>Porifera</taxon>
        <taxon>Demospongiae</taxon>
        <taxon>Heteroscleromorpha</taxon>
        <taxon>Tetractinellida</taxon>
        <taxon>Astrophorina</taxon>
        <taxon>Geodiidae</taxon>
        <taxon>Geodia</taxon>
    </lineage>
</organism>
<dbReference type="InterPro" id="IPR000719">
    <property type="entry name" value="Prot_kinase_dom"/>
</dbReference>
<dbReference type="EMBL" id="CASHTH010004417">
    <property type="protein sequence ID" value="CAI8056996.1"/>
    <property type="molecule type" value="Genomic_DNA"/>
</dbReference>
<protein>
    <submittedName>
        <fullName evidence="12">Tyrosine-protein kinase isoform SRK4</fullName>
    </submittedName>
</protein>
<dbReference type="GO" id="GO:0048468">
    <property type="term" value="P:cell development"/>
    <property type="evidence" value="ECO:0007669"/>
    <property type="project" value="UniProtKB-ARBA"/>
</dbReference>
<keyword evidence="7" id="KW-0829">Tyrosine-protein kinase</keyword>
<dbReference type="InterPro" id="IPR001245">
    <property type="entry name" value="Ser-Thr/Tyr_kinase_cat_dom"/>
</dbReference>
<keyword evidence="3 9" id="KW-0547">Nucleotide-binding</keyword>
<evidence type="ECO:0000256" key="9">
    <source>
        <dbReference type="PROSITE-ProRule" id="PRU10141"/>
    </source>
</evidence>
<evidence type="ECO:0000256" key="4">
    <source>
        <dbReference type="ARBA" id="ARBA00022777"/>
    </source>
</evidence>
<feature type="domain" description="Protein kinase" evidence="11">
    <location>
        <begin position="84"/>
        <end position="335"/>
    </location>
</feature>
<dbReference type="InterPro" id="IPR050198">
    <property type="entry name" value="Non-receptor_tyrosine_kinases"/>
</dbReference>
<dbReference type="PROSITE" id="PS00107">
    <property type="entry name" value="PROTEIN_KINASE_ATP"/>
    <property type="match status" value="1"/>
</dbReference>
<keyword evidence="2" id="KW-0808">Transferase</keyword>
<keyword evidence="8" id="KW-0727">SH2 domain</keyword>
<evidence type="ECO:0000256" key="7">
    <source>
        <dbReference type="ARBA" id="ARBA00023137"/>
    </source>
</evidence>
<comment type="caution">
    <text evidence="12">The sequence shown here is derived from an EMBL/GenBank/DDBJ whole genome shotgun (WGS) entry which is preliminary data.</text>
</comment>
<dbReference type="Gene3D" id="1.10.510.10">
    <property type="entry name" value="Transferase(Phosphotransferase) domain 1"/>
    <property type="match status" value="1"/>
</dbReference>
<evidence type="ECO:0000256" key="2">
    <source>
        <dbReference type="ARBA" id="ARBA00022679"/>
    </source>
</evidence>
<keyword evidence="13" id="KW-1185">Reference proteome</keyword>
<feature type="binding site" evidence="9">
    <location>
        <position position="111"/>
    </location>
    <ligand>
        <name>ATP</name>
        <dbReference type="ChEBI" id="CHEBI:30616"/>
    </ligand>
</feature>
<evidence type="ECO:0000256" key="3">
    <source>
        <dbReference type="ARBA" id="ARBA00022741"/>
    </source>
</evidence>
<dbReference type="GO" id="GO:0012505">
    <property type="term" value="C:endomembrane system"/>
    <property type="evidence" value="ECO:0007669"/>
    <property type="project" value="UniProtKB-SubCell"/>
</dbReference>
<feature type="domain" description="SH2" evidence="10">
    <location>
        <begin position="1"/>
        <end position="70"/>
    </location>
</feature>
<evidence type="ECO:0000259" key="11">
    <source>
        <dbReference type="PROSITE" id="PS50011"/>
    </source>
</evidence>
<gene>
    <name evidence="12" type="ORF">GBAR_LOCUS31048</name>
</gene>
<dbReference type="SUPFAM" id="SSF56112">
    <property type="entry name" value="Protein kinase-like (PK-like)"/>
    <property type="match status" value="1"/>
</dbReference>
<sequence>GSFLVHDECQDTRCLTVRGKDSITHYKIQSQDGLFFIVEQTKFKMLQDLVYHYTTHQSSGVLVTTLRHPYYVPRGDDEVSRGDIQLTHKIGKGNYGDIWHGVKGETHVAVKIQNQGLASKSEFLQEATVLSQLDHPKIIHCEGVCSSEEPAYLLTEFLKFGNLVDYLQKGEGKDVHFLDLVSFGLQVAMGMAYLERQGYIHCDLAARSVAVGEGKLCKIQNFERARRASCYKLPPRTSVPVRWTAPEVFATNEYTNKADVWAFGVVLVEIITRGGRPYNHMTNEETLKAVQSGYRMSQPPSCPRGLYEVMLKCWCAESDSRVRFEALEWQLEEFFVSQCFEDRTYIAPFQTKH</sequence>
<dbReference type="InterPro" id="IPR017441">
    <property type="entry name" value="Protein_kinase_ATP_BS"/>
</dbReference>
<dbReference type="GO" id="GO:0004713">
    <property type="term" value="F:protein tyrosine kinase activity"/>
    <property type="evidence" value="ECO:0007669"/>
    <property type="project" value="UniProtKB-KW"/>
</dbReference>
<dbReference type="PROSITE" id="PS50001">
    <property type="entry name" value="SH2"/>
    <property type="match status" value="1"/>
</dbReference>
<reference evidence="12" key="1">
    <citation type="submission" date="2023-03" db="EMBL/GenBank/DDBJ databases">
        <authorList>
            <person name="Steffen K."/>
            <person name="Cardenas P."/>
        </authorList>
    </citation>
    <scope>NUCLEOTIDE SEQUENCE</scope>
</reference>
<dbReference type="PANTHER" id="PTHR24418">
    <property type="entry name" value="TYROSINE-PROTEIN KINASE"/>
    <property type="match status" value="1"/>
</dbReference>
<comment type="subcellular location">
    <subcellularLocation>
        <location evidence="1">Endomembrane system</location>
    </subcellularLocation>
</comment>
<dbReference type="Pfam" id="PF07714">
    <property type="entry name" value="PK_Tyr_Ser-Thr"/>
    <property type="match status" value="1"/>
</dbReference>
<keyword evidence="4 12" id="KW-0418">Kinase</keyword>
<dbReference type="Gene3D" id="3.30.505.10">
    <property type="entry name" value="SH2 domain"/>
    <property type="match status" value="1"/>
</dbReference>
<dbReference type="SUPFAM" id="SSF55550">
    <property type="entry name" value="SH2 domain"/>
    <property type="match status" value="1"/>
</dbReference>
<dbReference type="GO" id="GO:0050793">
    <property type="term" value="P:regulation of developmental process"/>
    <property type="evidence" value="ECO:0007669"/>
    <property type="project" value="UniProtKB-ARBA"/>
</dbReference>
<dbReference type="FunFam" id="1.10.510.10:FF:001512">
    <property type="entry name" value="Receptor tyrosine-protein kinase erbB-2"/>
    <property type="match status" value="1"/>
</dbReference>
<name>A0AA35XL52_GEOBA</name>
<evidence type="ECO:0000313" key="12">
    <source>
        <dbReference type="EMBL" id="CAI8056996.1"/>
    </source>
</evidence>
<dbReference type="Proteomes" id="UP001174909">
    <property type="component" value="Unassembled WGS sequence"/>
</dbReference>
<keyword evidence="6" id="KW-0472">Membrane</keyword>
<evidence type="ECO:0000256" key="1">
    <source>
        <dbReference type="ARBA" id="ARBA00004308"/>
    </source>
</evidence>